<protein>
    <submittedName>
        <fullName evidence="1">Uncharacterized protein</fullName>
    </submittedName>
</protein>
<comment type="caution">
    <text evidence="1">The sequence shown here is derived from an EMBL/GenBank/DDBJ whole genome shotgun (WGS) entry which is preliminary data.</text>
</comment>
<evidence type="ECO:0000313" key="1">
    <source>
        <dbReference type="EMBL" id="KKL99121.1"/>
    </source>
</evidence>
<name>A0A0F9H7Z1_9ZZZZ</name>
<gene>
    <name evidence="1" type="ORF">LCGC14_1817560</name>
</gene>
<organism evidence="1">
    <name type="scientific">marine sediment metagenome</name>
    <dbReference type="NCBI Taxonomy" id="412755"/>
    <lineage>
        <taxon>unclassified sequences</taxon>
        <taxon>metagenomes</taxon>
        <taxon>ecological metagenomes</taxon>
    </lineage>
</organism>
<dbReference type="AlphaFoldDB" id="A0A0F9H7Z1"/>
<sequence>MTRKEFFGLVAGIAVALFIKRQQAIAYKSDFGNFAKKELCTPFRKEAIMKQLIIDYERHYLNMIPISTVTKERRI</sequence>
<dbReference type="EMBL" id="LAZR01017750">
    <property type="protein sequence ID" value="KKL99121.1"/>
    <property type="molecule type" value="Genomic_DNA"/>
</dbReference>
<proteinExistence type="predicted"/>
<accession>A0A0F9H7Z1</accession>
<reference evidence="1" key="1">
    <citation type="journal article" date="2015" name="Nature">
        <title>Complex archaea that bridge the gap between prokaryotes and eukaryotes.</title>
        <authorList>
            <person name="Spang A."/>
            <person name="Saw J.H."/>
            <person name="Jorgensen S.L."/>
            <person name="Zaremba-Niedzwiedzka K."/>
            <person name="Martijn J."/>
            <person name="Lind A.E."/>
            <person name="van Eijk R."/>
            <person name="Schleper C."/>
            <person name="Guy L."/>
            <person name="Ettema T.J."/>
        </authorList>
    </citation>
    <scope>NUCLEOTIDE SEQUENCE</scope>
</reference>